<evidence type="ECO:0000256" key="3">
    <source>
        <dbReference type="ARBA" id="ARBA00022692"/>
    </source>
</evidence>
<evidence type="ECO:0000256" key="1">
    <source>
        <dbReference type="ARBA" id="ARBA00004141"/>
    </source>
</evidence>
<dbReference type="Proteomes" id="UP001595836">
    <property type="component" value="Unassembled WGS sequence"/>
</dbReference>
<feature type="transmembrane region" description="Helical" evidence="6">
    <location>
        <begin position="6"/>
        <end position="33"/>
    </location>
</feature>
<dbReference type="RefSeq" id="WP_344988085.1">
    <property type="nucleotide sequence ID" value="NZ_BAABCD010000005.1"/>
</dbReference>
<evidence type="ECO:0000313" key="8">
    <source>
        <dbReference type="EMBL" id="MFC4753647.1"/>
    </source>
</evidence>
<keyword evidence="4 6" id="KW-1133">Transmembrane helix</keyword>
<feature type="transmembrane region" description="Helical" evidence="6">
    <location>
        <begin position="73"/>
        <end position="92"/>
    </location>
</feature>
<dbReference type="InterPro" id="IPR003834">
    <property type="entry name" value="Cyt_c_assmbl_TM_dom"/>
</dbReference>
<keyword evidence="3 6" id="KW-0812">Transmembrane</keyword>
<dbReference type="PANTHER" id="PTHR31272:SF4">
    <property type="entry name" value="CYTOCHROME C-TYPE BIOGENESIS PROTEIN HI_1454-RELATED"/>
    <property type="match status" value="1"/>
</dbReference>
<evidence type="ECO:0000256" key="2">
    <source>
        <dbReference type="ARBA" id="ARBA00006143"/>
    </source>
</evidence>
<feature type="transmembrane region" description="Helical" evidence="6">
    <location>
        <begin position="234"/>
        <end position="261"/>
    </location>
</feature>
<feature type="transmembrane region" description="Helical" evidence="6">
    <location>
        <begin position="150"/>
        <end position="172"/>
    </location>
</feature>
<evidence type="ECO:0000313" key="9">
    <source>
        <dbReference type="Proteomes" id="UP001595836"/>
    </source>
</evidence>
<comment type="caution">
    <text evidence="8">The sequence shown here is derived from an EMBL/GenBank/DDBJ whole genome shotgun (WGS) entry which is preliminary data.</text>
</comment>
<evidence type="ECO:0000256" key="6">
    <source>
        <dbReference type="SAM" id="Phobius"/>
    </source>
</evidence>
<sequence>MDIGLTGAFLGGVLTLLSPCSAMLLPAFFSYAFASPRELLARTGVFYLGLATSLVPLGVLAGTLGAFVNQHRFTFVTVASIIVIVLGVLMLLNVPLPFRGRGTNTQGTSITAVYALGTVYGLAGVCAGPLLGAVLTVAAVSGTALTGGGIVLVFAAGMALPLLLLSLVWGRFPAIKRLIRPREVSIGSWSNTWTGIIGGVLTVGVGVLLLVTAGTTELTGLLGAGAQAELEGAVLGWAGAIPDLVVVLVVLAVALTALVVIRVSRTKPRVAADTPFPEVSLPDTIRVRTEEDA</sequence>
<gene>
    <name evidence="8" type="ORF">ACFO7U_02485</name>
</gene>
<dbReference type="InterPro" id="IPR051790">
    <property type="entry name" value="Cytochrome_c-biogenesis_DsbD"/>
</dbReference>
<feature type="transmembrane region" description="Helical" evidence="6">
    <location>
        <begin position="193"/>
        <end position="214"/>
    </location>
</feature>
<comment type="similarity">
    <text evidence="2">Belongs to the DsbD family.</text>
</comment>
<dbReference type="EMBL" id="JBHSHP010000008">
    <property type="protein sequence ID" value="MFC4753647.1"/>
    <property type="molecule type" value="Genomic_DNA"/>
</dbReference>
<protein>
    <submittedName>
        <fullName evidence="8">Cytochrome c biogenesis CcdA family protein</fullName>
    </submittedName>
</protein>
<keyword evidence="9" id="KW-1185">Reference proteome</keyword>
<evidence type="ECO:0000256" key="4">
    <source>
        <dbReference type="ARBA" id="ARBA00022989"/>
    </source>
</evidence>
<reference evidence="9" key="1">
    <citation type="journal article" date="2019" name="Int. J. Syst. Evol. Microbiol.">
        <title>The Global Catalogue of Microorganisms (GCM) 10K type strain sequencing project: providing services to taxonomists for standard genome sequencing and annotation.</title>
        <authorList>
            <consortium name="The Broad Institute Genomics Platform"/>
            <consortium name="The Broad Institute Genome Sequencing Center for Infectious Disease"/>
            <person name="Wu L."/>
            <person name="Ma J."/>
        </authorList>
    </citation>
    <scope>NUCLEOTIDE SEQUENCE [LARGE SCALE GENOMIC DNA]</scope>
    <source>
        <strain evidence="9">JCM 11882</strain>
    </source>
</reference>
<organism evidence="8 9">
    <name type="scientific">Dietzia aurantiaca</name>
    <dbReference type="NCBI Taxonomy" id="983873"/>
    <lineage>
        <taxon>Bacteria</taxon>
        <taxon>Bacillati</taxon>
        <taxon>Actinomycetota</taxon>
        <taxon>Actinomycetes</taxon>
        <taxon>Mycobacteriales</taxon>
        <taxon>Dietziaceae</taxon>
        <taxon>Dietzia</taxon>
    </lineage>
</organism>
<evidence type="ECO:0000259" key="7">
    <source>
        <dbReference type="Pfam" id="PF02683"/>
    </source>
</evidence>
<accession>A0ABV9PKK0</accession>
<comment type="subcellular location">
    <subcellularLocation>
        <location evidence="1">Membrane</location>
        <topology evidence="1">Multi-pass membrane protein</topology>
    </subcellularLocation>
</comment>
<dbReference type="PANTHER" id="PTHR31272">
    <property type="entry name" value="CYTOCHROME C-TYPE BIOGENESIS PROTEIN HI_1454-RELATED"/>
    <property type="match status" value="1"/>
</dbReference>
<evidence type="ECO:0000256" key="5">
    <source>
        <dbReference type="ARBA" id="ARBA00023136"/>
    </source>
</evidence>
<feature type="transmembrane region" description="Helical" evidence="6">
    <location>
        <begin position="45"/>
        <end position="67"/>
    </location>
</feature>
<keyword evidence="5 6" id="KW-0472">Membrane</keyword>
<proteinExistence type="inferred from homology"/>
<name>A0ABV9PKK0_9ACTN</name>
<dbReference type="Pfam" id="PF02683">
    <property type="entry name" value="DsbD_TM"/>
    <property type="match status" value="1"/>
</dbReference>
<feature type="transmembrane region" description="Helical" evidence="6">
    <location>
        <begin position="113"/>
        <end position="138"/>
    </location>
</feature>
<feature type="domain" description="Cytochrome C biogenesis protein transmembrane" evidence="7">
    <location>
        <begin position="7"/>
        <end position="171"/>
    </location>
</feature>